<protein>
    <recommendedName>
        <fullName evidence="3">Transcription factor domain-containing protein</fullName>
    </recommendedName>
</protein>
<organism evidence="1 2">
    <name type="scientific">Zasmidium cellare ATCC 36951</name>
    <dbReference type="NCBI Taxonomy" id="1080233"/>
    <lineage>
        <taxon>Eukaryota</taxon>
        <taxon>Fungi</taxon>
        <taxon>Dikarya</taxon>
        <taxon>Ascomycota</taxon>
        <taxon>Pezizomycotina</taxon>
        <taxon>Dothideomycetes</taxon>
        <taxon>Dothideomycetidae</taxon>
        <taxon>Mycosphaerellales</taxon>
        <taxon>Mycosphaerellaceae</taxon>
        <taxon>Zasmidium</taxon>
    </lineage>
</organism>
<dbReference type="Proteomes" id="UP000799537">
    <property type="component" value="Unassembled WGS sequence"/>
</dbReference>
<evidence type="ECO:0000313" key="2">
    <source>
        <dbReference type="Proteomes" id="UP000799537"/>
    </source>
</evidence>
<dbReference type="AlphaFoldDB" id="A0A6A6CAW0"/>
<gene>
    <name evidence="1" type="ORF">M409DRAFT_26397</name>
</gene>
<sequence>MVNRQRKLLRTRTSTTRVIVSTELANKGLFGDVLQARSENVTVSVNKKEKISCVLTFREREIIDEDDEADEGTAAINYEENTPMKQRLPGRLTSQGNAPLTRTLDPFLGPPLSSMIHSTSEALYSLGIRFHFKVGRRPVPALFDSFEWFSLYCREPIAFHGFNIAAAMYHDISSKTVLWSSCTEVVAHRGSLIGLMRSLIEDLDDARVELAMWGIMTLVITTLQSSKRNSCMDQGLLLLPHMPAYSFDNVFGRTPIGPEPVKALAQLVHRRGGLSGIRLPGLALCSTRVDVRRASQAGTKPFLPCLGILHDDVLLACIEVQTQTQPGRGFSTFIPGGLPTDLHETLIFLCSIDVLMSRHYEPEVFPSYDEVHLVHARDLAHHRILSVEPWEPVAVEERGACSRKICECCRLTARLYSTAVLWGMPTDTGWHHRIVQEVERILEQSDFRCWPHTEWEVLLWVLVVNGIAACGSKRRGFFESGLDVVMKRAGVTSLRHLKEVVGAFLWSENACGGGIARLWDAVKSNEFVRC</sequence>
<dbReference type="RefSeq" id="XP_033664249.1">
    <property type="nucleotide sequence ID" value="XM_033808095.1"/>
</dbReference>
<evidence type="ECO:0000313" key="1">
    <source>
        <dbReference type="EMBL" id="KAF2163360.1"/>
    </source>
</evidence>
<dbReference type="GeneID" id="54561367"/>
<accession>A0A6A6CAW0</accession>
<dbReference type="PANTHER" id="PTHR37540:SF10">
    <property type="entry name" value="SIGMA-70 REGION 2 FAMILY PROTEIN"/>
    <property type="match status" value="1"/>
</dbReference>
<name>A0A6A6CAW0_ZASCE</name>
<dbReference type="InterPro" id="IPR021858">
    <property type="entry name" value="Fun_TF"/>
</dbReference>
<keyword evidence="2" id="KW-1185">Reference proteome</keyword>
<dbReference type="OrthoDB" id="3635505at2759"/>
<reference evidence="1" key="1">
    <citation type="journal article" date="2020" name="Stud. Mycol.">
        <title>101 Dothideomycetes genomes: a test case for predicting lifestyles and emergence of pathogens.</title>
        <authorList>
            <person name="Haridas S."/>
            <person name="Albert R."/>
            <person name="Binder M."/>
            <person name="Bloem J."/>
            <person name="Labutti K."/>
            <person name="Salamov A."/>
            <person name="Andreopoulos B."/>
            <person name="Baker S."/>
            <person name="Barry K."/>
            <person name="Bills G."/>
            <person name="Bluhm B."/>
            <person name="Cannon C."/>
            <person name="Castanera R."/>
            <person name="Culley D."/>
            <person name="Daum C."/>
            <person name="Ezra D."/>
            <person name="Gonzalez J."/>
            <person name="Henrissat B."/>
            <person name="Kuo A."/>
            <person name="Liang C."/>
            <person name="Lipzen A."/>
            <person name="Lutzoni F."/>
            <person name="Magnuson J."/>
            <person name="Mondo S."/>
            <person name="Nolan M."/>
            <person name="Ohm R."/>
            <person name="Pangilinan J."/>
            <person name="Park H.-J."/>
            <person name="Ramirez L."/>
            <person name="Alfaro M."/>
            <person name="Sun H."/>
            <person name="Tritt A."/>
            <person name="Yoshinaga Y."/>
            <person name="Zwiers L.-H."/>
            <person name="Turgeon B."/>
            <person name="Goodwin S."/>
            <person name="Spatafora J."/>
            <person name="Crous P."/>
            <person name="Grigoriev I."/>
        </authorList>
    </citation>
    <scope>NUCLEOTIDE SEQUENCE</scope>
    <source>
        <strain evidence="1">ATCC 36951</strain>
    </source>
</reference>
<dbReference type="Pfam" id="PF11951">
    <property type="entry name" value="Fungal_trans_2"/>
    <property type="match status" value="1"/>
</dbReference>
<dbReference type="PANTHER" id="PTHR37540">
    <property type="entry name" value="TRANSCRIPTION FACTOR (ACR-2), PUTATIVE-RELATED-RELATED"/>
    <property type="match status" value="1"/>
</dbReference>
<proteinExistence type="predicted"/>
<dbReference type="EMBL" id="ML993609">
    <property type="protein sequence ID" value="KAF2163360.1"/>
    <property type="molecule type" value="Genomic_DNA"/>
</dbReference>
<evidence type="ECO:0008006" key="3">
    <source>
        <dbReference type="Google" id="ProtNLM"/>
    </source>
</evidence>